<evidence type="ECO:0000313" key="1">
    <source>
        <dbReference type="EMBL" id="MCD7455722.1"/>
    </source>
</evidence>
<dbReference type="Proteomes" id="UP000823775">
    <property type="component" value="Unassembled WGS sequence"/>
</dbReference>
<gene>
    <name evidence="1" type="ORF">HAX54_029240</name>
</gene>
<organism evidence="1 2">
    <name type="scientific">Datura stramonium</name>
    <name type="common">Jimsonweed</name>
    <name type="synonym">Common thornapple</name>
    <dbReference type="NCBI Taxonomy" id="4076"/>
    <lineage>
        <taxon>Eukaryota</taxon>
        <taxon>Viridiplantae</taxon>
        <taxon>Streptophyta</taxon>
        <taxon>Embryophyta</taxon>
        <taxon>Tracheophyta</taxon>
        <taxon>Spermatophyta</taxon>
        <taxon>Magnoliopsida</taxon>
        <taxon>eudicotyledons</taxon>
        <taxon>Gunneridae</taxon>
        <taxon>Pentapetalae</taxon>
        <taxon>asterids</taxon>
        <taxon>lamiids</taxon>
        <taxon>Solanales</taxon>
        <taxon>Solanaceae</taxon>
        <taxon>Solanoideae</taxon>
        <taxon>Datureae</taxon>
        <taxon>Datura</taxon>
    </lineage>
</organism>
<keyword evidence="2" id="KW-1185">Reference proteome</keyword>
<reference evidence="1 2" key="1">
    <citation type="journal article" date="2021" name="BMC Genomics">
        <title>Datura genome reveals duplications of psychoactive alkaloid biosynthetic genes and high mutation rate following tissue culture.</title>
        <authorList>
            <person name="Rajewski A."/>
            <person name="Carter-House D."/>
            <person name="Stajich J."/>
            <person name="Litt A."/>
        </authorList>
    </citation>
    <scope>NUCLEOTIDE SEQUENCE [LARGE SCALE GENOMIC DNA]</scope>
    <source>
        <strain evidence="1">AR-01</strain>
    </source>
</reference>
<evidence type="ECO:0000313" key="2">
    <source>
        <dbReference type="Proteomes" id="UP000823775"/>
    </source>
</evidence>
<proteinExistence type="predicted"/>
<name>A0ABS8SA68_DATST</name>
<accession>A0ABS8SA68</accession>
<sequence length="72" mass="7962">MDHEEAFYLNGFDDIKEALEIMIARHRSMMDHIVVQDEKVIELQKTLTKMASNGAGIAQGRAKASVIEASGT</sequence>
<comment type="caution">
    <text evidence="1">The sequence shown here is derived from an EMBL/GenBank/DDBJ whole genome shotgun (WGS) entry which is preliminary data.</text>
</comment>
<dbReference type="EMBL" id="JACEIK010000362">
    <property type="protein sequence ID" value="MCD7455722.1"/>
    <property type="molecule type" value="Genomic_DNA"/>
</dbReference>
<protein>
    <submittedName>
        <fullName evidence="1">Uncharacterized protein</fullName>
    </submittedName>
</protein>